<organism evidence="1 2">
    <name type="scientific">Tamaricihabitans halophyticus</name>
    <dbReference type="NCBI Taxonomy" id="1262583"/>
    <lineage>
        <taxon>Bacteria</taxon>
        <taxon>Bacillati</taxon>
        <taxon>Actinomycetota</taxon>
        <taxon>Actinomycetes</taxon>
        <taxon>Pseudonocardiales</taxon>
        <taxon>Pseudonocardiaceae</taxon>
        <taxon>Tamaricihabitans</taxon>
    </lineage>
</organism>
<name>A0A4R2QN19_9PSEU</name>
<keyword evidence="2" id="KW-1185">Reference proteome</keyword>
<dbReference type="SUPFAM" id="SSF82784">
    <property type="entry name" value="OsmC-like"/>
    <property type="match status" value="1"/>
</dbReference>
<dbReference type="EMBL" id="SLXQ01000010">
    <property type="protein sequence ID" value="TCP48445.1"/>
    <property type="molecule type" value="Genomic_DNA"/>
</dbReference>
<evidence type="ECO:0000313" key="2">
    <source>
        <dbReference type="Proteomes" id="UP000294911"/>
    </source>
</evidence>
<dbReference type="Proteomes" id="UP000294911">
    <property type="component" value="Unassembled WGS sequence"/>
</dbReference>
<proteinExistence type="predicted"/>
<evidence type="ECO:0000313" key="1">
    <source>
        <dbReference type="EMBL" id="TCP48445.1"/>
    </source>
</evidence>
<dbReference type="InterPro" id="IPR036102">
    <property type="entry name" value="OsmC/Ohrsf"/>
</dbReference>
<gene>
    <name evidence="1" type="ORF">EV191_1102</name>
</gene>
<dbReference type="InterPro" id="IPR003718">
    <property type="entry name" value="OsmC/Ohr_fam"/>
</dbReference>
<dbReference type="InterPro" id="IPR015946">
    <property type="entry name" value="KH_dom-like_a/b"/>
</dbReference>
<dbReference type="Gene3D" id="3.30.300.20">
    <property type="match status" value="1"/>
</dbReference>
<reference evidence="1 2" key="1">
    <citation type="submission" date="2019-03" db="EMBL/GenBank/DDBJ databases">
        <title>Genomic Encyclopedia of Type Strains, Phase IV (KMG-IV): sequencing the most valuable type-strain genomes for metagenomic binning, comparative biology and taxonomic classification.</title>
        <authorList>
            <person name="Goeker M."/>
        </authorList>
    </citation>
    <scope>NUCLEOTIDE SEQUENCE [LARGE SCALE GENOMIC DNA]</scope>
    <source>
        <strain evidence="1 2">DSM 45765</strain>
    </source>
</reference>
<dbReference type="AlphaFoldDB" id="A0A4R2QN19"/>
<sequence>MDYTVRVVGRVARGCNGRKTDHPTRRKSGCVGVRGYASAVQREHEYELAVEWQGNRGTGTSGYRDFDRTHEVRAVGKPVLLGSADPAFRGDTDRWNPEELLVAALSQCHMLWYLHLASSAGVVVTSYLDRPTGTMVMDERGGGGAFRSVTLRPEIMVTEQSMVTKAEELHGDIGPKCFIARSVNFPVHHTPVVRVG</sequence>
<comment type="caution">
    <text evidence="1">The sequence shown here is derived from an EMBL/GenBank/DDBJ whole genome shotgun (WGS) entry which is preliminary data.</text>
</comment>
<protein>
    <submittedName>
        <fullName evidence="1">Organic hydroperoxide reductase OsmC/OhrA</fullName>
    </submittedName>
</protein>
<dbReference type="OrthoDB" id="9795405at2"/>
<dbReference type="InterPro" id="IPR052707">
    <property type="entry name" value="OsmC_Ohr_Peroxiredoxin"/>
</dbReference>
<dbReference type="PANTHER" id="PTHR42830">
    <property type="entry name" value="OSMOTICALLY INDUCIBLE FAMILY PROTEIN"/>
    <property type="match status" value="1"/>
</dbReference>
<accession>A0A4R2QN19</accession>
<dbReference type="Pfam" id="PF02566">
    <property type="entry name" value="OsmC"/>
    <property type="match status" value="1"/>
</dbReference>
<dbReference type="PANTHER" id="PTHR42830:SF2">
    <property type="entry name" value="OSMC_OHR FAMILY PROTEIN"/>
    <property type="match status" value="1"/>
</dbReference>